<comment type="caution">
    <text evidence="2">The sequence shown here is derived from an EMBL/GenBank/DDBJ whole genome shotgun (WGS) entry which is preliminary data.</text>
</comment>
<proteinExistence type="predicted"/>
<organism evidence="2 3">
    <name type="scientific">Rhynchophorus ferrugineus</name>
    <name type="common">Red palm weevil</name>
    <name type="synonym">Curculio ferrugineus</name>
    <dbReference type="NCBI Taxonomy" id="354439"/>
    <lineage>
        <taxon>Eukaryota</taxon>
        <taxon>Metazoa</taxon>
        <taxon>Ecdysozoa</taxon>
        <taxon>Arthropoda</taxon>
        <taxon>Hexapoda</taxon>
        <taxon>Insecta</taxon>
        <taxon>Pterygota</taxon>
        <taxon>Neoptera</taxon>
        <taxon>Endopterygota</taxon>
        <taxon>Coleoptera</taxon>
        <taxon>Polyphaga</taxon>
        <taxon>Cucujiformia</taxon>
        <taxon>Curculionidae</taxon>
        <taxon>Dryophthorinae</taxon>
        <taxon>Rhynchophorus</taxon>
    </lineage>
</organism>
<evidence type="ECO:0000313" key="3">
    <source>
        <dbReference type="Proteomes" id="UP000625711"/>
    </source>
</evidence>
<feature type="region of interest" description="Disordered" evidence="1">
    <location>
        <begin position="172"/>
        <end position="215"/>
    </location>
</feature>
<dbReference type="Proteomes" id="UP000625711">
    <property type="component" value="Unassembled WGS sequence"/>
</dbReference>
<reference evidence="2" key="1">
    <citation type="submission" date="2020-08" db="EMBL/GenBank/DDBJ databases">
        <title>Genome sequencing and assembly of the red palm weevil Rhynchophorus ferrugineus.</title>
        <authorList>
            <person name="Dias G.B."/>
            <person name="Bergman C.M."/>
            <person name="Manee M."/>
        </authorList>
    </citation>
    <scope>NUCLEOTIDE SEQUENCE</scope>
    <source>
        <strain evidence="2">AA-2017</strain>
        <tissue evidence="2">Whole larva</tissue>
    </source>
</reference>
<feature type="compositionally biased region" description="Basic and acidic residues" evidence="1">
    <location>
        <begin position="189"/>
        <end position="200"/>
    </location>
</feature>
<evidence type="ECO:0000313" key="2">
    <source>
        <dbReference type="EMBL" id="KAF7270440.1"/>
    </source>
</evidence>
<name>A0A834HXS0_RHYFE</name>
<protein>
    <submittedName>
        <fullName evidence="2">Uncharacterized protein</fullName>
    </submittedName>
</protein>
<feature type="compositionally biased region" description="Polar residues" evidence="1">
    <location>
        <begin position="203"/>
        <end position="215"/>
    </location>
</feature>
<accession>A0A834HXS0</accession>
<keyword evidence="3" id="KW-1185">Reference proteome</keyword>
<dbReference type="EMBL" id="JAACXV010014094">
    <property type="protein sequence ID" value="KAF7270440.1"/>
    <property type="molecule type" value="Genomic_DNA"/>
</dbReference>
<gene>
    <name evidence="2" type="ORF">GWI33_016590</name>
</gene>
<evidence type="ECO:0000256" key="1">
    <source>
        <dbReference type="SAM" id="MobiDB-lite"/>
    </source>
</evidence>
<dbReference type="AlphaFoldDB" id="A0A834HXS0"/>
<sequence length="215" mass="24140">MSCSSSLVMLKDVKLSKKINKICGKSYLGYLFFFTLPPLATPNVRTRRFSTPRTDVLQFLGATNAISTAICDLARSYNNIAPTRTTATVKKNGHKLMTTSRFLAGPCENREPARENGRAVIQSPAFLLLLDKAVERPKYRASKHQNDRDDDNDDVHRHPFLRKRICGRTPCEKTASRLGHPGRLTPSPDFRRAPISEARIRVLSTSEVKSSPQTR</sequence>